<keyword evidence="2" id="KW-1185">Reference proteome</keyword>
<accession>A0A7J5B4W1</accession>
<dbReference type="PROSITE" id="PS51318">
    <property type="entry name" value="TAT"/>
    <property type="match status" value="1"/>
</dbReference>
<dbReference type="InterPro" id="IPR006311">
    <property type="entry name" value="TAT_signal"/>
</dbReference>
<comment type="caution">
    <text evidence="1">The sequence shown here is derived from an EMBL/GenBank/DDBJ whole genome shotgun (WGS) entry which is preliminary data.</text>
</comment>
<dbReference type="RefSeq" id="WP_151422212.1">
    <property type="nucleotide sequence ID" value="NZ_WBJX01000001.1"/>
</dbReference>
<evidence type="ECO:0000313" key="1">
    <source>
        <dbReference type="EMBL" id="KAB1639196.1"/>
    </source>
</evidence>
<dbReference type="AlphaFoldDB" id="A0A7J5B4W1"/>
<organism evidence="1 2">
    <name type="scientific">Pseudoclavibacter terrae</name>
    <dbReference type="NCBI Taxonomy" id="1530195"/>
    <lineage>
        <taxon>Bacteria</taxon>
        <taxon>Bacillati</taxon>
        <taxon>Actinomycetota</taxon>
        <taxon>Actinomycetes</taxon>
        <taxon>Micrococcales</taxon>
        <taxon>Microbacteriaceae</taxon>
        <taxon>Pseudoclavibacter</taxon>
    </lineage>
</organism>
<gene>
    <name evidence="1" type="ORF">F8O03_02315</name>
</gene>
<dbReference type="EMBL" id="WBJX01000001">
    <property type="protein sequence ID" value="KAB1639196.1"/>
    <property type="molecule type" value="Genomic_DNA"/>
</dbReference>
<dbReference type="OrthoDB" id="9877458at2"/>
<evidence type="ECO:0000313" key="2">
    <source>
        <dbReference type="Proteomes" id="UP000490386"/>
    </source>
</evidence>
<dbReference type="Proteomes" id="UP000490386">
    <property type="component" value="Unassembled WGS sequence"/>
</dbReference>
<proteinExistence type="predicted"/>
<name>A0A7J5B4W1_9MICO</name>
<sequence>MSLDDVRNTQNTIDRRKVIGAAAWAAPVIALAVATPAGATSQIQYQAHSGSGATIAYGSYQGSDNSQEFGLLVQVVNTYVIPWATFSANIPGLTATVTSFVATYDFPFAVDVQEMSSDWSLTESEPAGGPFTYTFTPKSLPPAPIEMREPLGDATPNVITPENSLIGPSMLGVAVSPPASGTTITVPYTHTFDFTVAFPNGTTVDDSYTFTGTHVTAPE</sequence>
<protein>
    <submittedName>
        <fullName evidence="1">Uncharacterized protein</fullName>
    </submittedName>
</protein>
<reference evidence="1 2" key="1">
    <citation type="submission" date="2019-09" db="EMBL/GenBank/DDBJ databases">
        <title>Phylogeny of genus Pseudoclavibacter and closely related genus.</title>
        <authorList>
            <person name="Li Y."/>
        </authorList>
    </citation>
    <scope>NUCLEOTIDE SEQUENCE [LARGE SCALE GENOMIC DNA]</scope>
    <source>
        <strain evidence="1 2">THG-MD12</strain>
    </source>
</reference>